<evidence type="ECO:0000313" key="2">
    <source>
        <dbReference type="EMBL" id="RMN85339.1"/>
    </source>
</evidence>
<gene>
    <name evidence="3" type="ORF">ALQ51_04282</name>
    <name evidence="2" type="ORF">ALQ53_200010</name>
</gene>
<dbReference type="Pfam" id="PF15457">
    <property type="entry name" value="HopW1-1"/>
    <property type="match status" value="1"/>
</dbReference>
<dbReference type="SMR" id="A0A3M3QM95"/>
<proteinExistence type="predicted"/>
<dbReference type="Proteomes" id="UP000270524">
    <property type="component" value="Unassembled WGS sequence"/>
</dbReference>
<sequence length="240" mass="25879">MSPAQIIRTSHSFPPSFTGTSSSAENSHAQSPQQVLTRAFVASGELNAAFGRTSTASAQDFTSLLGTLQRELEKKTPAFPDLAELANQLADAAMGDQGGHWLGRDEQQTLKGMIDRCKSQLAHTPASDASYDLLAQVCENLKKARLHQSISQMTGEAHAKVRGVPDLLALIQLDPDILAEKPVGMPSYVKFSSFICMAKARTAELSENLRNASNEVALLLHPHADTILEQGSLRLQIVGF</sequence>
<dbReference type="EMBL" id="RBPH01000024">
    <property type="protein sequence ID" value="RMN85339.1"/>
    <property type="molecule type" value="Genomic_DNA"/>
</dbReference>
<dbReference type="InterPro" id="IPR029378">
    <property type="entry name" value="T3SS_HopW1-1/HolPsyAE"/>
</dbReference>
<protein>
    <submittedName>
        <fullName evidence="3">Putative effector protein hopW1-2</fullName>
    </submittedName>
</protein>
<evidence type="ECO:0000313" key="3">
    <source>
        <dbReference type="EMBL" id="RMN90518.1"/>
    </source>
</evidence>
<dbReference type="Proteomes" id="UP000269335">
    <property type="component" value="Unassembled WGS sequence"/>
</dbReference>
<organism evidence="3 5">
    <name type="scientific">Pseudomonas cannabina</name>
    <dbReference type="NCBI Taxonomy" id="86840"/>
    <lineage>
        <taxon>Bacteria</taxon>
        <taxon>Pseudomonadati</taxon>
        <taxon>Pseudomonadota</taxon>
        <taxon>Gammaproteobacteria</taxon>
        <taxon>Pseudomonadales</taxon>
        <taxon>Pseudomonadaceae</taxon>
        <taxon>Pseudomonas</taxon>
    </lineage>
</organism>
<evidence type="ECO:0000313" key="4">
    <source>
        <dbReference type="Proteomes" id="UP000269335"/>
    </source>
</evidence>
<dbReference type="RefSeq" id="WP_011178592.1">
    <property type="nucleotide sequence ID" value="NZ_CP178533.1"/>
</dbReference>
<dbReference type="EMBL" id="RBPJ01000246">
    <property type="protein sequence ID" value="RMN90518.1"/>
    <property type="molecule type" value="Genomic_DNA"/>
</dbReference>
<evidence type="ECO:0000256" key="1">
    <source>
        <dbReference type="SAM" id="MobiDB-lite"/>
    </source>
</evidence>
<reference evidence="4 5" key="1">
    <citation type="submission" date="2018-08" db="EMBL/GenBank/DDBJ databases">
        <title>Recombination of ecologically and evolutionarily significant loci maintains genetic cohesion in the Pseudomonas syringae species complex.</title>
        <authorList>
            <person name="Dillon M."/>
            <person name="Thakur S."/>
            <person name="Almeida R.N.D."/>
            <person name="Weir B.S."/>
            <person name="Guttman D.S."/>
        </authorList>
    </citation>
    <scope>NUCLEOTIDE SEQUENCE [LARGE SCALE GENOMIC DNA]</scope>
    <source>
        <strain evidence="2 4">ICMP 15201</strain>
        <strain evidence="3 5">ICMP 15203</strain>
    </source>
</reference>
<comment type="caution">
    <text evidence="3">The sequence shown here is derived from an EMBL/GenBank/DDBJ whole genome shotgun (WGS) entry which is preliminary data.</text>
</comment>
<evidence type="ECO:0000313" key="5">
    <source>
        <dbReference type="Proteomes" id="UP000270524"/>
    </source>
</evidence>
<feature type="region of interest" description="Disordered" evidence="1">
    <location>
        <begin position="1"/>
        <end position="32"/>
    </location>
</feature>
<feature type="compositionally biased region" description="Low complexity" evidence="1">
    <location>
        <begin position="9"/>
        <end position="23"/>
    </location>
</feature>
<dbReference type="AlphaFoldDB" id="A0A3M3QM95"/>
<accession>A0A3M3QM95</accession>
<name>A0A3M3QM95_PSECA</name>
<dbReference type="GeneID" id="64468621"/>